<dbReference type="OrthoDB" id="2802411at2759"/>
<keyword evidence="3 6" id="KW-0812">Transmembrane</keyword>
<dbReference type="Pfam" id="PF01679">
    <property type="entry name" value="Pmp3"/>
    <property type="match status" value="1"/>
</dbReference>
<evidence type="ECO:0000256" key="2">
    <source>
        <dbReference type="ARBA" id="ARBA00009530"/>
    </source>
</evidence>
<evidence type="ECO:0000256" key="1">
    <source>
        <dbReference type="ARBA" id="ARBA00004370"/>
    </source>
</evidence>
<keyword evidence="4 6" id="KW-1133">Transmembrane helix</keyword>
<gene>
    <name evidence="7" type="ORF">CYFA0S_06e04346g</name>
</gene>
<dbReference type="EMBL" id="LK052891">
    <property type="protein sequence ID" value="CDR41227.1"/>
    <property type="molecule type" value="Genomic_DNA"/>
</dbReference>
<dbReference type="PhylomeDB" id="A0A061B0Q3"/>
<feature type="transmembrane region" description="Helical" evidence="6">
    <location>
        <begin position="6"/>
        <end position="26"/>
    </location>
</feature>
<accession>A0A061B0Q3</accession>
<reference evidence="7" key="1">
    <citation type="journal article" date="2014" name="Genome Announc.">
        <title>Genome sequence of the yeast Cyberlindnera fabianii (Hansenula fabianii).</title>
        <authorList>
            <person name="Freel K.C."/>
            <person name="Sarilar V."/>
            <person name="Neuveglise C."/>
            <person name="Devillers H."/>
            <person name="Friedrich A."/>
            <person name="Schacherer J."/>
        </authorList>
    </citation>
    <scope>NUCLEOTIDE SEQUENCE</scope>
    <source>
        <strain evidence="7">YJS4271</strain>
    </source>
</reference>
<evidence type="ECO:0000256" key="5">
    <source>
        <dbReference type="ARBA" id="ARBA00023136"/>
    </source>
</evidence>
<evidence type="ECO:0000313" key="7">
    <source>
        <dbReference type="EMBL" id="CDR41227.1"/>
    </source>
</evidence>
<organism evidence="7">
    <name type="scientific">Cyberlindnera fabianii</name>
    <name type="common">Yeast</name>
    <name type="synonym">Hansenula fabianii</name>
    <dbReference type="NCBI Taxonomy" id="36022"/>
    <lineage>
        <taxon>Eukaryota</taxon>
        <taxon>Fungi</taxon>
        <taxon>Dikarya</taxon>
        <taxon>Ascomycota</taxon>
        <taxon>Saccharomycotina</taxon>
        <taxon>Saccharomycetes</taxon>
        <taxon>Phaffomycetales</taxon>
        <taxon>Phaffomycetaceae</taxon>
        <taxon>Cyberlindnera</taxon>
    </lineage>
</organism>
<comment type="subcellular location">
    <subcellularLocation>
        <location evidence="1">Membrane</location>
    </subcellularLocation>
</comment>
<evidence type="ECO:0000256" key="6">
    <source>
        <dbReference type="SAM" id="Phobius"/>
    </source>
</evidence>
<dbReference type="InterPro" id="IPR000612">
    <property type="entry name" value="PMP3"/>
</dbReference>
<protein>
    <submittedName>
        <fullName evidence="7">CYFA0S06e04346g1_1</fullName>
    </submittedName>
</protein>
<proteinExistence type="inferred from homology"/>
<keyword evidence="5 6" id="KW-0472">Membrane</keyword>
<dbReference type="GO" id="GO:0016020">
    <property type="term" value="C:membrane"/>
    <property type="evidence" value="ECO:0007669"/>
    <property type="project" value="UniProtKB-SubCell"/>
</dbReference>
<name>A0A061B0Q3_CYBFA</name>
<evidence type="ECO:0000256" key="3">
    <source>
        <dbReference type="ARBA" id="ARBA00022692"/>
    </source>
</evidence>
<dbReference type="AlphaFoldDB" id="A0A061B0Q3"/>
<comment type="similarity">
    <text evidence="2">Belongs to the UPF0057 (PMP3) family.</text>
</comment>
<evidence type="ECO:0000256" key="4">
    <source>
        <dbReference type="ARBA" id="ARBA00022989"/>
    </source>
</evidence>
<sequence length="32" mass="3675">MHAKDWLLVFVSFFLPPIPVLIKSGLWSSDCK</sequence>